<evidence type="ECO:0000313" key="1">
    <source>
        <dbReference type="EMBL" id="EEF68681.1"/>
    </source>
</evidence>
<gene>
    <name evidence="1" type="ORF">HOLDEFILI_01105</name>
</gene>
<dbReference type="STRING" id="545696.HOLDEFILI_01105"/>
<comment type="caution">
    <text evidence="1">The sequence shown here is derived from an EMBL/GenBank/DDBJ whole genome shotgun (WGS) entry which is preliminary data.</text>
</comment>
<dbReference type="HOGENOM" id="CLU_3153664_0_0_9"/>
<reference evidence="1 2" key="1">
    <citation type="submission" date="2008-12" db="EMBL/GenBank/DDBJ databases">
        <authorList>
            <person name="Fulton L."/>
            <person name="Clifton S."/>
            <person name="Fulton B."/>
            <person name="Xu J."/>
            <person name="Minx P."/>
            <person name="Pepin K.H."/>
            <person name="Johnson M."/>
            <person name="Bhonagiri V."/>
            <person name="Nash W.E."/>
            <person name="Mardis E.R."/>
            <person name="Wilson R.K."/>
        </authorList>
    </citation>
    <scope>NUCLEOTIDE SEQUENCE [LARGE SCALE GENOMIC DNA]</scope>
    <source>
        <strain evidence="1 2">DSM 12042</strain>
    </source>
</reference>
<reference evidence="1 2" key="2">
    <citation type="submission" date="2009-02" db="EMBL/GenBank/DDBJ databases">
        <title>Draft genome sequence of Holdemania filiformis DSM 12042.</title>
        <authorList>
            <person name="Sudarsanam P."/>
            <person name="Ley R."/>
            <person name="Guruge J."/>
            <person name="Turnbaugh P.J."/>
            <person name="Mahowald M."/>
            <person name="Liep D."/>
            <person name="Gordon J."/>
        </authorList>
    </citation>
    <scope>NUCLEOTIDE SEQUENCE [LARGE SCALE GENOMIC DNA]</scope>
    <source>
        <strain evidence="1 2">DSM 12042</strain>
    </source>
</reference>
<sequence length="48" mass="5855">MQKRMGDCSFLKLKMLRKTDEFPKKQENDLINLTKQNYKCRLNIELHL</sequence>
<dbReference type="AlphaFoldDB" id="B9Y5M3"/>
<protein>
    <submittedName>
        <fullName evidence="1">Uncharacterized protein</fullName>
    </submittedName>
</protein>
<dbReference type="EMBL" id="ACCF01000064">
    <property type="protein sequence ID" value="EEF68681.1"/>
    <property type="molecule type" value="Genomic_DNA"/>
</dbReference>
<proteinExistence type="predicted"/>
<name>B9Y5M3_9FIRM</name>
<organism evidence="1 2">
    <name type="scientific">Holdemania filiformis DSM 12042</name>
    <dbReference type="NCBI Taxonomy" id="545696"/>
    <lineage>
        <taxon>Bacteria</taxon>
        <taxon>Bacillati</taxon>
        <taxon>Bacillota</taxon>
        <taxon>Erysipelotrichia</taxon>
        <taxon>Erysipelotrichales</taxon>
        <taxon>Erysipelotrichaceae</taxon>
        <taxon>Holdemania</taxon>
    </lineage>
</organism>
<dbReference type="Proteomes" id="UP000005950">
    <property type="component" value="Unassembled WGS sequence"/>
</dbReference>
<accession>B9Y5M3</accession>
<evidence type="ECO:0000313" key="2">
    <source>
        <dbReference type="Proteomes" id="UP000005950"/>
    </source>
</evidence>